<protein>
    <submittedName>
        <fullName evidence="4">NTP transferase domain-containing protein</fullName>
    </submittedName>
</protein>
<gene>
    <name evidence="4" type="ORF">HF526_16750</name>
</gene>
<proteinExistence type="predicted"/>
<name>A0ABX1SFB2_9PSEU</name>
<keyword evidence="5" id="KW-1185">Reference proteome</keyword>
<dbReference type="EMBL" id="JAAXLA010000029">
    <property type="protein sequence ID" value="NMH98944.1"/>
    <property type="molecule type" value="Genomic_DNA"/>
</dbReference>
<comment type="caution">
    <text evidence="4">The sequence shown here is derived from an EMBL/GenBank/DDBJ whole genome shotgun (WGS) entry which is preliminary data.</text>
</comment>
<accession>A0ABX1SFB2</accession>
<sequence>MASDTGDVWAIVLAGGVARRFGRPKQFERVGGIRMVDRTVAAARRTCDRVALVLPPGRAWDGAPVDALAVGGDHQSESLRAGLATVPDSAGIIVAADPAHPLAADALFTRVIEAVRAGADGAVPVVPILEVIQRVCDGRVVGTVPRSDLVITQSPHAFRADVLRTVHMDRPRPVENSGLLVERGYRVDTVPGDPGNLHVTTPEELDLVHRLTRAEVAVRADRPLHTEVTGESDNQRMAGHARPGARTAEGNAS</sequence>
<feature type="region of interest" description="Disordered" evidence="3">
    <location>
        <begin position="223"/>
        <end position="253"/>
    </location>
</feature>
<dbReference type="InterPro" id="IPR029044">
    <property type="entry name" value="Nucleotide-diphossugar_trans"/>
</dbReference>
<dbReference type="GO" id="GO:0016740">
    <property type="term" value="F:transferase activity"/>
    <property type="evidence" value="ECO:0007669"/>
    <property type="project" value="UniProtKB-KW"/>
</dbReference>
<dbReference type="PANTHER" id="PTHR32125:SF4">
    <property type="entry name" value="2-C-METHYL-D-ERYTHRITOL 4-PHOSPHATE CYTIDYLYLTRANSFERASE, CHLOROPLASTIC"/>
    <property type="match status" value="1"/>
</dbReference>
<keyword evidence="1 4" id="KW-0808">Transferase</keyword>
<reference evidence="4 5" key="1">
    <citation type="submission" date="2020-04" db="EMBL/GenBank/DDBJ databases">
        <authorList>
            <person name="Klaysubun C."/>
            <person name="Duangmal K."/>
            <person name="Lipun K."/>
        </authorList>
    </citation>
    <scope>NUCLEOTIDE SEQUENCE [LARGE SCALE GENOMIC DNA]</scope>
    <source>
        <strain evidence="4 5">K10HN5</strain>
    </source>
</reference>
<dbReference type="SUPFAM" id="SSF53448">
    <property type="entry name" value="Nucleotide-diphospho-sugar transferases"/>
    <property type="match status" value="1"/>
</dbReference>
<dbReference type="RefSeq" id="WP_169382388.1">
    <property type="nucleotide sequence ID" value="NZ_JAAXLA010000029.1"/>
</dbReference>
<organism evidence="4 5">
    <name type="scientific">Pseudonocardia acidicola</name>
    <dbReference type="NCBI Taxonomy" id="2724939"/>
    <lineage>
        <taxon>Bacteria</taxon>
        <taxon>Bacillati</taxon>
        <taxon>Actinomycetota</taxon>
        <taxon>Actinomycetes</taxon>
        <taxon>Pseudonocardiales</taxon>
        <taxon>Pseudonocardiaceae</taxon>
        <taxon>Pseudonocardia</taxon>
    </lineage>
</organism>
<keyword evidence="2" id="KW-0548">Nucleotidyltransferase</keyword>
<evidence type="ECO:0000256" key="3">
    <source>
        <dbReference type="SAM" id="MobiDB-lite"/>
    </source>
</evidence>
<dbReference type="PANTHER" id="PTHR32125">
    <property type="entry name" value="2-C-METHYL-D-ERYTHRITOL 4-PHOSPHATE CYTIDYLYLTRANSFERASE, CHLOROPLASTIC"/>
    <property type="match status" value="1"/>
</dbReference>
<evidence type="ECO:0000313" key="4">
    <source>
        <dbReference type="EMBL" id="NMH98944.1"/>
    </source>
</evidence>
<dbReference type="Proteomes" id="UP000820669">
    <property type="component" value="Unassembled WGS sequence"/>
</dbReference>
<dbReference type="Gene3D" id="3.90.550.10">
    <property type="entry name" value="Spore Coat Polysaccharide Biosynthesis Protein SpsA, Chain A"/>
    <property type="match status" value="1"/>
</dbReference>
<evidence type="ECO:0000313" key="5">
    <source>
        <dbReference type="Proteomes" id="UP000820669"/>
    </source>
</evidence>
<dbReference type="Pfam" id="PF01128">
    <property type="entry name" value="IspD"/>
    <property type="match status" value="1"/>
</dbReference>
<dbReference type="InterPro" id="IPR050088">
    <property type="entry name" value="IspD/TarI_cytidylyltransf_bact"/>
</dbReference>
<evidence type="ECO:0000256" key="1">
    <source>
        <dbReference type="ARBA" id="ARBA00022679"/>
    </source>
</evidence>
<evidence type="ECO:0000256" key="2">
    <source>
        <dbReference type="ARBA" id="ARBA00022695"/>
    </source>
</evidence>
<dbReference type="InterPro" id="IPR034683">
    <property type="entry name" value="IspD/TarI"/>
</dbReference>